<sequence length="80" mass="8891">MPKNTSVTLGEHFDGFIARQIEKGRFASTSEVVRAGLRLLEEHEMKLAALRQALKEGEDSGIADYSLEELLDELDNELAS</sequence>
<dbReference type="InterPro" id="IPR010985">
    <property type="entry name" value="Ribbon_hlx_hlx"/>
</dbReference>
<dbReference type="PANTHER" id="PTHR36582:SF2">
    <property type="entry name" value="ANTITOXIN PARD"/>
    <property type="match status" value="1"/>
</dbReference>
<dbReference type="NCBIfam" id="TIGR02606">
    <property type="entry name" value="antidote_CC2985"/>
    <property type="match status" value="1"/>
</dbReference>
<dbReference type="GO" id="GO:0006355">
    <property type="term" value="P:regulation of DNA-templated transcription"/>
    <property type="evidence" value="ECO:0007669"/>
    <property type="project" value="InterPro"/>
</dbReference>
<protein>
    <submittedName>
        <fullName evidence="3">Antitoxin</fullName>
    </submittedName>
</protein>
<reference evidence="3 4" key="1">
    <citation type="journal article" date="2014" name="Nature">
        <title>An environmental bacterial taxon with a large and distinct metabolic repertoire.</title>
        <authorList>
            <person name="Wilson M.C."/>
            <person name="Mori T."/>
            <person name="Ruckert C."/>
            <person name="Uria A.R."/>
            <person name="Helf M.J."/>
            <person name="Takada K."/>
            <person name="Gernert C."/>
            <person name="Steffens U.A."/>
            <person name="Heycke N."/>
            <person name="Schmitt S."/>
            <person name="Rinke C."/>
            <person name="Helfrich E.J."/>
            <person name="Brachmann A.O."/>
            <person name="Gurgui C."/>
            <person name="Wakimoto T."/>
            <person name="Kracht M."/>
            <person name="Crusemann M."/>
            <person name="Hentschel U."/>
            <person name="Abe I."/>
            <person name="Matsunaga S."/>
            <person name="Kalinowski J."/>
            <person name="Takeyama H."/>
            <person name="Piel J."/>
        </authorList>
    </citation>
    <scope>NUCLEOTIDE SEQUENCE [LARGE SCALE GENOMIC DNA]</scope>
    <source>
        <strain evidence="4">TSY1</strain>
    </source>
</reference>
<dbReference type="HOGENOM" id="CLU_144805_2_3_7"/>
<dbReference type="Gene3D" id="6.10.10.120">
    <property type="entry name" value="Antitoxin ParD1-like"/>
    <property type="match status" value="1"/>
</dbReference>
<accession>W4L6U3</accession>
<evidence type="ECO:0000256" key="1">
    <source>
        <dbReference type="ARBA" id="ARBA00008580"/>
    </source>
</evidence>
<evidence type="ECO:0000313" key="3">
    <source>
        <dbReference type="EMBL" id="ETW93076.1"/>
    </source>
</evidence>
<organism evidence="3 4">
    <name type="scientific">Entotheonella factor</name>
    <dbReference type="NCBI Taxonomy" id="1429438"/>
    <lineage>
        <taxon>Bacteria</taxon>
        <taxon>Pseudomonadati</taxon>
        <taxon>Nitrospinota/Tectimicrobiota group</taxon>
        <taxon>Candidatus Tectimicrobiota</taxon>
        <taxon>Candidatus Entotheonellia</taxon>
        <taxon>Candidatus Entotheonellales</taxon>
        <taxon>Candidatus Entotheonellaceae</taxon>
        <taxon>Candidatus Entotheonella</taxon>
    </lineage>
</organism>
<proteinExistence type="inferred from homology"/>
<dbReference type="CDD" id="cd22231">
    <property type="entry name" value="RHH_NikR_HicB-like"/>
    <property type="match status" value="1"/>
</dbReference>
<dbReference type="PANTHER" id="PTHR36582">
    <property type="entry name" value="ANTITOXIN PARD"/>
    <property type="match status" value="1"/>
</dbReference>
<dbReference type="Pfam" id="PF03693">
    <property type="entry name" value="ParD_antitoxin"/>
    <property type="match status" value="1"/>
</dbReference>
<dbReference type="SUPFAM" id="SSF47598">
    <property type="entry name" value="Ribbon-helix-helix"/>
    <property type="match status" value="1"/>
</dbReference>
<dbReference type="Proteomes" id="UP000019141">
    <property type="component" value="Unassembled WGS sequence"/>
</dbReference>
<evidence type="ECO:0000256" key="2">
    <source>
        <dbReference type="ARBA" id="ARBA00022649"/>
    </source>
</evidence>
<dbReference type="AlphaFoldDB" id="W4L6U3"/>
<comment type="caution">
    <text evidence="3">The sequence shown here is derived from an EMBL/GenBank/DDBJ whole genome shotgun (WGS) entry which is preliminary data.</text>
</comment>
<dbReference type="EMBL" id="AZHW01001312">
    <property type="protein sequence ID" value="ETW93076.1"/>
    <property type="molecule type" value="Genomic_DNA"/>
</dbReference>
<name>W4L6U3_ENTF1</name>
<dbReference type="InterPro" id="IPR038296">
    <property type="entry name" value="ParD_sf"/>
</dbReference>
<gene>
    <name evidence="3" type="ORF">ETSY1_40820</name>
</gene>
<evidence type="ECO:0000313" key="4">
    <source>
        <dbReference type="Proteomes" id="UP000019141"/>
    </source>
</evidence>
<keyword evidence="2" id="KW-1277">Toxin-antitoxin system</keyword>
<comment type="similarity">
    <text evidence="1">Belongs to the ParD antitoxin family.</text>
</comment>
<dbReference type="InterPro" id="IPR022789">
    <property type="entry name" value="ParD"/>
</dbReference>
<dbReference type="PATRIC" id="fig|1429438.4.peg.7646"/>
<keyword evidence="4" id="KW-1185">Reference proteome</keyword>